<proteinExistence type="predicted"/>
<keyword evidence="3" id="KW-1185">Reference proteome</keyword>
<accession>A0AAV7KTV7</accession>
<evidence type="ECO:0000313" key="2">
    <source>
        <dbReference type="EMBL" id="KAJ1082911.1"/>
    </source>
</evidence>
<dbReference type="AlphaFoldDB" id="A0AAV7KTV7"/>
<feature type="region of interest" description="Disordered" evidence="1">
    <location>
        <begin position="119"/>
        <end position="259"/>
    </location>
</feature>
<protein>
    <submittedName>
        <fullName evidence="2">Uncharacterized protein</fullName>
    </submittedName>
</protein>
<feature type="compositionally biased region" description="Basic and acidic residues" evidence="1">
    <location>
        <begin position="190"/>
        <end position="220"/>
    </location>
</feature>
<gene>
    <name evidence="2" type="ORF">NDU88_003072</name>
</gene>
<feature type="compositionally biased region" description="Basic and acidic residues" evidence="1">
    <location>
        <begin position="157"/>
        <end position="167"/>
    </location>
</feature>
<evidence type="ECO:0000256" key="1">
    <source>
        <dbReference type="SAM" id="MobiDB-lite"/>
    </source>
</evidence>
<feature type="compositionally biased region" description="Polar residues" evidence="1">
    <location>
        <begin position="119"/>
        <end position="142"/>
    </location>
</feature>
<name>A0AAV7KTV7_PLEWA</name>
<evidence type="ECO:0000313" key="3">
    <source>
        <dbReference type="Proteomes" id="UP001066276"/>
    </source>
</evidence>
<dbReference type="Proteomes" id="UP001066276">
    <property type="component" value="Chromosome 12"/>
</dbReference>
<comment type="caution">
    <text evidence="2">The sequence shown here is derived from an EMBL/GenBank/DDBJ whole genome shotgun (WGS) entry which is preliminary data.</text>
</comment>
<organism evidence="2 3">
    <name type="scientific">Pleurodeles waltl</name>
    <name type="common">Iberian ribbed newt</name>
    <dbReference type="NCBI Taxonomy" id="8319"/>
    <lineage>
        <taxon>Eukaryota</taxon>
        <taxon>Metazoa</taxon>
        <taxon>Chordata</taxon>
        <taxon>Craniata</taxon>
        <taxon>Vertebrata</taxon>
        <taxon>Euteleostomi</taxon>
        <taxon>Amphibia</taxon>
        <taxon>Batrachia</taxon>
        <taxon>Caudata</taxon>
        <taxon>Salamandroidea</taxon>
        <taxon>Salamandridae</taxon>
        <taxon>Pleurodelinae</taxon>
        <taxon>Pleurodeles</taxon>
    </lineage>
</organism>
<sequence length="259" mass="28956">MNSPIVRRRLCTEWGHTGIKTQPLHPAAHGSDPRIMRCAAPGTEGTPDHGLQPHLAPLRPRRAASVPAAACRGTEGPEEGQSRLRGVLASHELRARLPETCLRLPQMCFFSPRLSRQTSLLKTGQRQQNTPSREAKQTTTGIPTKKEPIGPIPKPQAKREAKREAVGKRQGQTQGTEEPPLAARQSTKKWNRERPIPEDRHHNAPDTYREKKEATSERENLLPAQKQKGSSRNRTLANKPPKPRKEVPNPARRTIQQLL</sequence>
<dbReference type="EMBL" id="JANPWB010000016">
    <property type="protein sequence ID" value="KAJ1082911.1"/>
    <property type="molecule type" value="Genomic_DNA"/>
</dbReference>
<feature type="compositionally biased region" description="Polar residues" evidence="1">
    <location>
        <begin position="227"/>
        <end position="236"/>
    </location>
</feature>
<reference evidence="2" key="1">
    <citation type="journal article" date="2022" name="bioRxiv">
        <title>Sequencing and chromosome-scale assembly of the giantPleurodeles waltlgenome.</title>
        <authorList>
            <person name="Brown T."/>
            <person name="Elewa A."/>
            <person name="Iarovenko S."/>
            <person name="Subramanian E."/>
            <person name="Araus A.J."/>
            <person name="Petzold A."/>
            <person name="Susuki M."/>
            <person name="Suzuki K.-i.T."/>
            <person name="Hayashi T."/>
            <person name="Toyoda A."/>
            <person name="Oliveira C."/>
            <person name="Osipova E."/>
            <person name="Leigh N.D."/>
            <person name="Simon A."/>
            <person name="Yun M.H."/>
        </authorList>
    </citation>
    <scope>NUCLEOTIDE SEQUENCE</scope>
    <source>
        <strain evidence="2">20211129_DDA</strain>
        <tissue evidence="2">Liver</tissue>
    </source>
</reference>